<dbReference type="Proteomes" id="UP001487740">
    <property type="component" value="Unassembled WGS sequence"/>
</dbReference>
<evidence type="ECO:0000313" key="1">
    <source>
        <dbReference type="EMBL" id="KAK8377232.1"/>
    </source>
</evidence>
<protein>
    <submittedName>
        <fullName evidence="1">Uncharacterized protein</fullName>
    </submittedName>
</protein>
<name>A0AAW0SR54_SCYPA</name>
<keyword evidence="2" id="KW-1185">Reference proteome</keyword>
<sequence length="86" mass="9785">MGDDPGNSVTGGEEASEYWFTPLRTRHHPPSARHLRPQANARRCRRHIALSDTRPPHLIFIPWLLHLIITPCCPSGSLKRREAAAW</sequence>
<accession>A0AAW0SR54</accession>
<evidence type="ECO:0000313" key="2">
    <source>
        <dbReference type="Proteomes" id="UP001487740"/>
    </source>
</evidence>
<dbReference type="EMBL" id="JARAKH010000047">
    <property type="protein sequence ID" value="KAK8377232.1"/>
    <property type="molecule type" value="Genomic_DNA"/>
</dbReference>
<dbReference type="AlphaFoldDB" id="A0AAW0SR54"/>
<gene>
    <name evidence="1" type="ORF">O3P69_013700</name>
</gene>
<organism evidence="1 2">
    <name type="scientific">Scylla paramamosain</name>
    <name type="common">Mud crab</name>
    <dbReference type="NCBI Taxonomy" id="85552"/>
    <lineage>
        <taxon>Eukaryota</taxon>
        <taxon>Metazoa</taxon>
        <taxon>Ecdysozoa</taxon>
        <taxon>Arthropoda</taxon>
        <taxon>Crustacea</taxon>
        <taxon>Multicrustacea</taxon>
        <taxon>Malacostraca</taxon>
        <taxon>Eumalacostraca</taxon>
        <taxon>Eucarida</taxon>
        <taxon>Decapoda</taxon>
        <taxon>Pleocyemata</taxon>
        <taxon>Brachyura</taxon>
        <taxon>Eubrachyura</taxon>
        <taxon>Portunoidea</taxon>
        <taxon>Portunidae</taxon>
        <taxon>Portuninae</taxon>
        <taxon>Scylla</taxon>
    </lineage>
</organism>
<proteinExistence type="predicted"/>
<comment type="caution">
    <text evidence="1">The sequence shown here is derived from an EMBL/GenBank/DDBJ whole genome shotgun (WGS) entry which is preliminary data.</text>
</comment>
<reference evidence="1 2" key="1">
    <citation type="submission" date="2023-03" db="EMBL/GenBank/DDBJ databases">
        <title>High-quality genome of Scylla paramamosain provides insights in environmental adaptation.</title>
        <authorList>
            <person name="Zhang L."/>
        </authorList>
    </citation>
    <scope>NUCLEOTIDE SEQUENCE [LARGE SCALE GENOMIC DNA]</scope>
    <source>
        <strain evidence="1">LZ_2023a</strain>
        <tissue evidence="1">Muscle</tissue>
    </source>
</reference>